<protein>
    <submittedName>
        <fullName evidence="2">Uncharacterized protein</fullName>
    </submittedName>
</protein>
<dbReference type="STRING" id="1121325.SAMN04515677_104435"/>
<keyword evidence="3" id="KW-1185">Reference proteome</keyword>
<proteinExistence type="predicted"/>
<dbReference type="Proteomes" id="UP000199068">
    <property type="component" value="Unassembled WGS sequence"/>
</dbReference>
<dbReference type="EMBL" id="FNGW01000004">
    <property type="protein sequence ID" value="SDM00240.1"/>
    <property type="molecule type" value="Genomic_DNA"/>
</dbReference>
<organism evidence="2 3">
    <name type="scientific">Romboutsia lituseburensis DSM 797</name>
    <dbReference type="NCBI Taxonomy" id="1121325"/>
    <lineage>
        <taxon>Bacteria</taxon>
        <taxon>Bacillati</taxon>
        <taxon>Bacillota</taxon>
        <taxon>Clostridia</taxon>
        <taxon>Peptostreptococcales</taxon>
        <taxon>Peptostreptococcaceae</taxon>
        <taxon>Romboutsia</taxon>
    </lineage>
</organism>
<evidence type="ECO:0000313" key="3">
    <source>
        <dbReference type="Proteomes" id="UP000199068"/>
    </source>
</evidence>
<feature type="transmembrane region" description="Helical" evidence="1">
    <location>
        <begin position="20"/>
        <end position="39"/>
    </location>
</feature>
<dbReference type="AlphaFoldDB" id="A0A1G9PN81"/>
<evidence type="ECO:0000256" key="1">
    <source>
        <dbReference type="SAM" id="Phobius"/>
    </source>
</evidence>
<sequence length="81" mass="9586">MDKKFLFFNLDKLKRDKDYFIVVLFLNITMFGVPIVSLADEANVNIHNTRVQGYISTILCFAITLMYLIFIKKEFKLMKKN</sequence>
<name>A0A1G9PN81_9FIRM</name>
<feature type="transmembrane region" description="Helical" evidence="1">
    <location>
        <begin position="51"/>
        <end position="71"/>
    </location>
</feature>
<dbReference type="RefSeq" id="WP_092725876.1">
    <property type="nucleotide sequence ID" value="NZ_FNGW01000004.1"/>
</dbReference>
<gene>
    <name evidence="2" type="ORF">SAMN04515677_104435</name>
</gene>
<accession>A0A1G9PN81</accession>
<keyword evidence="1" id="KW-1133">Transmembrane helix</keyword>
<keyword evidence="1" id="KW-0472">Membrane</keyword>
<keyword evidence="1" id="KW-0812">Transmembrane</keyword>
<reference evidence="2 3" key="1">
    <citation type="submission" date="2016-10" db="EMBL/GenBank/DDBJ databases">
        <authorList>
            <person name="de Groot N.N."/>
        </authorList>
    </citation>
    <scope>NUCLEOTIDE SEQUENCE [LARGE SCALE GENOMIC DNA]</scope>
    <source>
        <strain evidence="2 3">DSM 797</strain>
    </source>
</reference>
<evidence type="ECO:0000313" key="2">
    <source>
        <dbReference type="EMBL" id="SDM00240.1"/>
    </source>
</evidence>